<dbReference type="EC" id="2.7.13.3" evidence="6"/>
<dbReference type="GO" id="GO:0005886">
    <property type="term" value="C:plasma membrane"/>
    <property type="evidence" value="ECO:0007669"/>
    <property type="project" value="TreeGrafter"/>
</dbReference>
<keyword evidence="2" id="KW-0418">Kinase</keyword>
<keyword evidence="1 6" id="KW-0808">Transferase</keyword>
<evidence type="ECO:0000256" key="3">
    <source>
        <dbReference type="ARBA" id="ARBA00023012"/>
    </source>
</evidence>
<dbReference type="PANTHER" id="PTHR45569:SF1">
    <property type="entry name" value="SENSOR PROTEIN KDPD"/>
    <property type="match status" value="1"/>
</dbReference>
<dbReference type="InterPro" id="IPR052023">
    <property type="entry name" value="Histidine_kinase_KdpD"/>
</dbReference>
<evidence type="ECO:0000259" key="5">
    <source>
        <dbReference type="Pfam" id="PF02702"/>
    </source>
</evidence>
<dbReference type="InterPro" id="IPR003852">
    <property type="entry name" value="Sig_transdc_His_kinase_KdpD_N"/>
</dbReference>
<reference evidence="6 7" key="1">
    <citation type="submission" date="2018-12" db="EMBL/GenBank/DDBJ databases">
        <authorList>
            <consortium name="Pathogen Informatics"/>
        </authorList>
    </citation>
    <scope>NUCLEOTIDE SEQUENCE [LARGE SCALE GENOMIC DNA]</scope>
    <source>
        <strain evidence="6 7">NCTC6754</strain>
    </source>
</reference>
<dbReference type="FunFam" id="3.40.50.300:FF:000483">
    <property type="entry name" value="Sensor histidine kinase KdpD"/>
    <property type="match status" value="1"/>
</dbReference>
<feature type="compositionally biased region" description="Basic and acidic residues" evidence="4">
    <location>
        <begin position="203"/>
        <end position="213"/>
    </location>
</feature>
<dbReference type="InterPro" id="IPR027417">
    <property type="entry name" value="P-loop_NTPase"/>
</dbReference>
<dbReference type="AlphaFoldDB" id="A0A3S4I2K4"/>
<feature type="region of interest" description="Disordered" evidence="4">
    <location>
        <begin position="187"/>
        <end position="220"/>
    </location>
</feature>
<organism evidence="6 7">
    <name type="scientific">Salmonella enterica I</name>
    <dbReference type="NCBI Taxonomy" id="59201"/>
    <lineage>
        <taxon>Bacteria</taxon>
        <taxon>Pseudomonadati</taxon>
        <taxon>Pseudomonadota</taxon>
        <taxon>Gammaproteobacteria</taxon>
        <taxon>Enterobacterales</taxon>
        <taxon>Enterobacteriaceae</taxon>
        <taxon>Salmonella</taxon>
    </lineage>
</organism>
<gene>
    <name evidence="6" type="primary">kdpD_1</name>
    <name evidence="6" type="ORF">NCTC6754_07442</name>
</gene>
<dbReference type="EMBL" id="LR134190">
    <property type="protein sequence ID" value="VEB62060.1"/>
    <property type="molecule type" value="Genomic_DNA"/>
</dbReference>
<proteinExistence type="predicted"/>
<dbReference type="Gene3D" id="3.40.50.300">
    <property type="entry name" value="P-loop containing nucleotide triphosphate hydrolases"/>
    <property type="match status" value="1"/>
</dbReference>
<accession>A0A3S4I2K4</accession>
<dbReference type="SUPFAM" id="SSF52540">
    <property type="entry name" value="P-loop containing nucleoside triphosphate hydrolases"/>
    <property type="match status" value="1"/>
</dbReference>
<evidence type="ECO:0000313" key="6">
    <source>
        <dbReference type="EMBL" id="VEB62060.1"/>
    </source>
</evidence>
<dbReference type="Proteomes" id="UP000269208">
    <property type="component" value="Chromosome"/>
</dbReference>
<evidence type="ECO:0000313" key="7">
    <source>
        <dbReference type="Proteomes" id="UP000269208"/>
    </source>
</evidence>
<feature type="domain" description="Signal transduction histidine kinase osmosensitive K+ channel sensor N-terminal" evidence="5">
    <location>
        <begin position="1"/>
        <end position="189"/>
    </location>
</feature>
<dbReference type="Pfam" id="PF02702">
    <property type="entry name" value="KdpD"/>
    <property type="match status" value="1"/>
</dbReference>
<name>A0A3S4I2K4_SALET</name>
<dbReference type="GO" id="GO:0005737">
    <property type="term" value="C:cytoplasm"/>
    <property type="evidence" value="ECO:0007669"/>
    <property type="project" value="UniProtKB-ARBA"/>
</dbReference>
<protein>
    <submittedName>
        <fullName evidence="6">Sensor protein KdpD</fullName>
        <ecNumber evidence="6">2.7.13.3</ecNumber>
    </submittedName>
</protein>
<sequence length="235" mass="26035">MKIFFGACAGVGKTWAMLAQAQRLRAQGLDVVIGVVETHGRKETAALLDGLTILPPKRHSHRGRQIREFDLDAALARRPALILMDELAHSNAPGSRHPKRWQDIEELLEAGIDVFTTVNVQHLESLNDVVSGVTGIQVRETVPDPFFDAADEVVLVDLPPDDLRQRLNEGKVYIAGQAERAIEHFFPQGQSDRPPRAGVTPDSRSRGRSDARLARASGRRKSMAYPRCDFAVYRA</sequence>
<evidence type="ECO:0000256" key="4">
    <source>
        <dbReference type="SAM" id="MobiDB-lite"/>
    </source>
</evidence>
<keyword evidence="3" id="KW-0902">Two-component regulatory system</keyword>
<evidence type="ECO:0000256" key="1">
    <source>
        <dbReference type="ARBA" id="ARBA00022679"/>
    </source>
</evidence>
<dbReference type="GO" id="GO:0000155">
    <property type="term" value="F:phosphorelay sensor kinase activity"/>
    <property type="evidence" value="ECO:0007669"/>
    <property type="project" value="InterPro"/>
</dbReference>
<dbReference type="PANTHER" id="PTHR45569">
    <property type="entry name" value="SENSOR PROTEIN KDPD"/>
    <property type="match status" value="1"/>
</dbReference>
<evidence type="ECO:0000256" key="2">
    <source>
        <dbReference type="ARBA" id="ARBA00022777"/>
    </source>
</evidence>